<dbReference type="CDD" id="cd07377">
    <property type="entry name" value="WHTH_GntR"/>
    <property type="match status" value="1"/>
</dbReference>
<sequence length="232" mass="25936">MTPLNGARAPVPQTIVWRIQDMIQSGEIKPGEKLPSQRDLAVRFSISRASLREAMSVLETLGSIRIEPGRGAVVCAEGSQPGWRFGNRIPKEDVFQVRLHVEAYTAGLAAPRITQSEVDELRRTIGEMRTCFEEGQLEGVARTDLHFHTAIVTAAGNRVFTDMYQSFSAMILESHRAPLTARDRLYEPVAEHESIVAALERHDAEGAVYHMRYHLIRAAGRSGIDEDLCRSW</sequence>
<feature type="domain" description="HTH gntR-type" evidence="4">
    <location>
        <begin position="9"/>
        <end position="77"/>
    </location>
</feature>
<reference evidence="5" key="1">
    <citation type="submission" date="2021-02" db="EMBL/GenBank/DDBJ databases">
        <title>Skermanella TT6 skin isolate.</title>
        <authorList>
            <person name="Lee K."/>
            <person name="Ganzorig M."/>
        </authorList>
    </citation>
    <scope>NUCLEOTIDE SEQUENCE</scope>
    <source>
        <strain evidence="5">TT6</strain>
    </source>
</reference>
<dbReference type="InterPro" id="IPR011711">
    <property type="entry name" value="GntR_C"/>
</dbReference>
<dbReference type="Proteomes" id="UP000595197">
    <property type="component" value="Plasmid pTT6-1"/>
</dbReference>
<dbReference type="Gene3D" id="1.20.120.530">
    <property type="entry name" value="GntR ligand-binding domain-like"/>
    <property type="match status" value="1"/>
</dbReference>
<keyword evidence="6" id="KW-1185">Reference proteome</keyword>
<evidence type="ECO:0000256" key="3">
    <source>
        <dbReference type="ARBA" id="ARBA00023163"/>
    </source>
</evidence>
<dbReference type="InterPro" id="IPR000524">
    <property type="entry name" value="Tscrpt_reg_HTH_GntR"/>
</dbReference>
<geneLocation type="plasmid" evidence="5 6">
    <name>pTT6-1</name>
</geneLocation>
<evidence type="ECO:0000313" key="5">
    <source>
        <dbReference type="EMBL" id="QQP92799.1"/>
    </source>
</evidence>
<dbReference type="Gene3D" id="1.10.10.10">
    <property type="entry name" value="Winged helix-like DNA-binding domain superfamily/Winged helix DNA-binding domain"/>
    <property type="match status" value="1"/>
</dbReference>
<keyword evidence="2" id="KW-0238">DNA-binding</keyword>
<keyword evidence="1" id="KW-0805">Transcription regulation</keyword>
<keyword evidence="5" id="KW-0614">Plasmid</keyword>
<evidence type="ECO:0000256" key="1">
    <source>
        <dbReference type="ARBA" id="ARBA00023015"/>
    </source>
</evidence>
<evidence type="ECO:0000259" key="4">
    <source>
        <dbReference type="PROSITE" id="PS50949"/>
    </source>
</evidence>
<organism evidence="5 6">
    <name type="scientific">Skermanella cutis</name>
    <dbReference type="NCBI Taxonomy" id="2775420"/>
    <lineage>
        <taxon>Bacteria</taxon>
        <taxon>Pseudomonadati</taxon>
        <taxon>Pseudomonadota</taxon>
        <taxon>Alphaproteobacteria</taxon>
        <taxon>Rhodospirillales</taxon>
        <taxon>Azospirillaceae</taxon>
        <taxon>Skermanella</taxon>
    </lineage>
</organism>
<gene>
    <name evidence="5" type="ORF">IGS68_30600</name>
</gene>
<dbReference type="PROSITE" id="PS50949">
    <property type="entry name" value="HTH_GNTR"/>
    <property type="match status" value="1"/>
</dbReference>
<dbReference type="InterPro" id="IPR036388">
    <property type="entry name" value="WH-like_DNA-bd_sf"/>
</dbReference>
<dbReference type="Pfam" id="PF00392">
    <property type="entry name" value="GntR"/>
    <property type="match status" value="1"/>
</dbReference>
<dbReference type="PRINTS" id="PR00035">
    <property type="entry name" value="HTHGNTR"/>
</dbReference>
<dbReference type="SUPFAM" id="SSF46785">
    <property type="entry name" value="Winged helix' DNA-binding domain"/>
    <property type="match status" value="1"/>
</dbReference>
<dbReference type="RefSeq" id="WP_201081988.1">
    <property type="nucleotide sequence ID" value="NZ_CP067421.1"/>
</dbReference>
<dbReference type="InterPro" id="IPR036390">
    <property type="entry name" value="WH_DNA-bd_sf"/>
</dbReference>
<keyword evidence="3" id="KW-0804">Transcription</keyword>
<dbReference type="EMBL" id="CP067421">
    <property type="protein sequence ID" value="QQP92799.1"/>
    <property type="molecule type" value="Genomic_DNA"/>
</dbReference>
<dbReference type="InterPro" id="IPR008920">
    <property type="entry name" value="TF_FadR/GntR_C"/>
</dbReference>
<evidence type="ECO:0000313" key="6">
    <source>
        <dbReference type="Proteomes" id="UP000595197"/>
    </source>
</evidence>
<proteinExistence type="predicted"/>
<evidence type="ECO:0000256" key="2">
    <source>
        <dbReference type="ARBA" id="ARBA00023125"/>
    </source>
</evidence>
<dbReference type="PANTHER" id="PTHR43537:SF5">
    <property type="entry name" value="UXU OPERON TRANSCRIPTIONAL REGULATOR"/>
    <property type="match status" value="1"/>
</dbReference>
<protein>
    <submittedName>
        <fullName evidence="5">FadR family transcriptional regulator</fullName>
    </submittedName>
</protein>
<accession>A0ABX7BEG2</accession>
<dbReference type="SMART" id="SM00895">
    <property type="entry name" value="FCD"/>
    <property type="match status" value="1"/>
</dbReference>
<name>A0ABX7BEG2_9PROT</name>
<dbReference type="PANTHER" id="PTHR43537">
    <property type="entry name" value="TRANSCRIPTIONAL REGULATOR, GNTR FAMILY"/>
    <property type="match status" value="1"/>
</dbReference>
<dbReference type="SMART" id="SM00345">
    <property type="entry name" value="HTH_GNTR"/>
    <property type="match status" value="1"/>
</dbReference>
<dbReference type="SUPFAM" id="SSF48008">
    <property type="entry name" value="GntR ligand-binding domain-like"/>
    <property type="match status" value="1"/>
</dbReference>
<dbReference type="Pfam" id="PF07729">
    <property type="entry name" value="FCD"/>
    <property type="match status" value="1"/>
</dbReference>